<dbReference type="InterPro" id="IPR055259">
    <property type="entry name" value="YkvP/CgeB_Glyco_trans-like"/>
</dbReference>
<reference evidence="2 3" key="1">
    <citation type="submission" date="2016-12" db="EMBL/GenBank/DDBJ databases">
        <authorList>
            <person name="Song W.-J."/>
            <person name="Kurnit D.M."/>
        </authorList>
    </citation>
    <scope>NUCLEOTIDE SEQUENCE [LARGE SCALE GENOMIC DNA]</scope>
    <source>
        <strain evidence="2 3">DSM 12503</strain>
    </source>
</reference>
<dbReference type="AlphaFoldDB" id="A0A1M7Y819"/>
<keyword evidence="3" id="KW-1185">Reference proteome</keyword>
<dbReference type="Proteomes" id="UP000184612">
    <property type="component" value="Unassembled WGS sequence"/>
</dbReference>
<accession>A0A1M7Y819</accession>
<sequence>MKILFLEWPCYGAENWIRELENQGYEVTHMKVPHMLDEDDMVFQNRLVERIKDKGYELLCTFNFLPMLSIIARNTNIRYLSWVYDSPLLTMYSVEVGSPNNYIFLFDRRQYEEFRDKGIQTVHYLPLAGVTGIEKDSTGYSSEVTFVGALYQTYNLFDEIKYLPDRLKGYLEGIMEAQRRVYGYYMLPELLSEELLGEILKYIKMDLGDQYWASYRDIFASQFLAKKTANLERESMLRYLAQYFRIYLYSNERLEVPNIINCGTVPYGAEMYKVFQRSKININSTLRCIQTGINLRTMDILSAGGFCLTNYQEELSSHFVIGKELEVYESELDLLEKTAYYLEHEEEREEIARNGKKRIEESHTYPMRVKEMMDIVCRGFAKSN</sequence>
<dbReference type="OrthoDB" id="7019976at2"/>
<evidence type="ECO:0000313" key="2">
    <source>
        <dbReference type="EMBL" id="SHO48760.1"/>
    </source>
</evidence>
<dbReference type="STRING" id="1121345.SAMN02745217_02022"/>
<evidence type="ECO:0000313" key="3">
    <source>
        <dbReference type="Proteomes" id="UP000184612"/>
    </source>
</evidence>
<organism evidence="2 3">
    <name type="scientific">Anaerocolumna xylanovorans DSM 12503</name>
    <dbReference type="NCBI Taxonomy" id="1121345"/>
    <lineage>
        <taxon>Bacteria</taxon>
        <taxon>Bacillati</taxon>
        <taxon>Bacillota</taxon>
        <taxon>Clostridia</taxon>
        <taxon>Lachnospirales</taxon>
        <taxon>Lachnospiraceae</taxon>
        <taxon>Anaerocolumna</taxon>
    </lineage>
</organism>
<feature type="domain" description="Spore protein YkvP/CgeB glycosyl transferase-like" evidence="1">
    <location>
        <begin position="236"/>
        <end position="374"/>
    </location>
</feature>
<proteinExistence type="predicted"/>
<gene>
    <name evidence="2" type="ORF">SAMN02745217_02022</name>
</gene>
<protein>
    <submittedName>
        <fullName evidence="2">Spore maturation protein CgeB</fullName>
    </submittedName>
</protein>
<evidence type="ECO:0000259" key="1">
    <source>
        <dbReference type="Pfam" id="PF13524"/>
    </source>
</evidence>
<name>A0A1M7Y819_9FIRM</name>
<dbReference type="EMBL" id="FRFD01000005">
    <property type="protein sequence ID" value="SHO48760.1"/>
    <property type="molecule type" value="Genomic_DNA"/>
</dbReference>
<dbReference type="RefSeq" id="WP_073588710.1">
    <property type="nucleotide sequence ID" value="NZ_FRFD01000005.1"/>
</dbReference>
<dbReference type="Pfam" id="PF13524">
    <property type="entry name" value="Glyco_trans_1_2"/>
    <property type="match status" value="1"/>
</dbReference>